<gene>
    <name evidence="3" type="primary">AVEN_203874_1</name>
    <name evidence="3" type="ORF">TNCT_647261</name>
</gene>
<name>A0A8X6FAV3_TRICU</name>
<organism evidence="3 4">
    <name type="scientific">Trichonephila clavata</name>
    <name type="common">Joro spider</name>
    <name type="synonym">Nephila clavata</name>
    <dbReference type="NCBI Taxonomy" id="2740835"/>
    <lineage>
        <taxon>Eukaryota</taxon>
        <taxon>Metazoa</taxon>
        <taxon>Ecdysozoa</taxon>
        <taxon>Arthropoda</taxon>
        <taxon>Chelicerata</taxon>
        <taxon>Arachnida</taxon>
        <taxon>Araneae</taxon>
        <taxon>Araneomorphae</taxon>
        <taxon>Entelegynae</taxon>
        <taxon>Araneoidea</taxon>
        <taxon>Nephilidae</taxon>
        <taxon>Trichonephila</taxon>
    </lineage>
</organism>
<feature type="compositionally biased region" description="Basic and acidic residues" evidence="1">
    <location>
        <begin position="174"/>
        <end position="194"/>
    </location>
</feature>
<feature type="compositionally biased region" description="Basic residues" evidence="1">
    <location>
        <begin position="475"/>
        <end position="489"/>
    </location>
</feature>
<dbReference type="SMART" id="SM00494">
    <property type="entry name" value="ChtBD2"/>
    <property type="match status" value="1"/>
</dbReference>
<feature type="region of interest" description="Disordered" evidence="1">
    <location>
        <begin position="121"/>
        <end position="227"/>
    </location>
</feature>
<dbReference type="InterPro" id="IPR002557">
    <property type="entry name" value="Chitin-bd_dom"/>
</dbReference>
<feature type="domain" description="Chitin-binding type-2" evidence="2">
    <location>
        <begin position="519"/>
        <end position="578"/>
    </location>
</feature>
<protein>
    <submittedName>
        <fullName evidence="3">Chitin-binding type-2 domain-containing protein</fullName>
    </submittedName>
</protein>
<dbReference type="EMBL" id="BMAO01001747">
    <property type="protein sequence ID" value="GFQ75565.1"/>
    <property type="molecule type" value="Genomic_DNA"/>
</dbReference>
<proteinExistence type="predicted"/>
<feature type="compositionally biased region" description="Polar residues" evidence="1">
    <location>
        <begin position="217"/>
        <end position="226"/>
    </location>
</feature>
<feature type="compositionally biased region" description="Basic and acidic residues" evidence="1">
    <location>
        <begin position="202"/>
        <end position="212"/>
    </location>
</feature>
<dbReference type="PANTHER" id="PTHR22933">
    <property type="entry name" value="FI18007P1-RELATED"/>
    <property type="match status" value="1"/>
</dbReference>
<evidence type="ECO:0000256" key="1">
    <source>
        <dbReference type="SAM" id="MobiDB-lite"/>
    </source>
</evidence>
<sequence length="593" mass="67542">MALSELHPVYLHVTPEQEFFQAIHSTSRVPPNPTKTSLKKIFHRNPMINVHHNNNHAPNASPDLKPHSSNAFPLRKNPEAVSSNPPLSYGFVPHIQKSKQPSAKFENEHENIQYSNNRYQNSFSNSKLRSPQSPRQQKFEQHNQGLSHVVSQMKEMKSKQTTSFRPPVFPFHSGDIHLNSDREQNSNARPKDKNMFINNQHRNVERGQESIRRPTTFAGNTRNSFNNDRDRFAEVSERQNNHETDNLKSSHGDRLHLPMVKIALNVNAPEGSSILNLNGIDESLQDKPIVFLPNPQEDTNSDEGTRKTYMLFKAPVLVTTKRPSSAPFTGTSFFRNIPQSVPRQETSQYPDFFNQIPPTQNAHSTTSALNPVTATYDENGRSFPFRNGSNINIETFHDADLGDEDLFKSHGKYSDQNLHYKEDPYGAVTEVYSQYLFEPTSGVTALGNKNTSFNPVSSSSSASYTVHQNNNYKSQPKKLTPKKSKAKKTKYVEEESDGHNVPGLPGEDYPTYNKIPLTNFNCKKFKQPGFYADLEAGCQVFHNCDTELQKHSFLCPNGTVFRQELFICDWWYNVKCDDSPEHFQLNDGLYIHP</sequence>
<dbReference type="Gene3D" id="2.170.140.10">
    <property type="entry name" value="Chitin binding domain"/>
    <property type="match status" value="1"/>
</dbReference>
<dbReference type="OrthoDB" id="6428908at2759"/>
<dbReference type="PANTHER" id="PTHR22933:SF42">
    <property type="entry name" value="FI18455P1-RELATED"/>
    <property type="match status" value="1"/>
</dbReference>
<dbReference type="Pfam" id="PF01607">
    <property type="entry name" value="CBM_14"/>
    <property type="match status" value="1"/>
</dbReference>
<comment type="caution">
    <text evidence="3">The sequence shown here is derived from an EMBL/GenBank/DDBJ whole genome shotgun (WGS) entry which is preliminary data.</text>
</comment>
<feature type="region of interest" description="Disordered" evidence="1">
    <location>
        <begin position="457"/>
        <end position="507"/>
    </location>
</feature>
<dbReference type="InterPro" id="IPR052976">
    <property type="entry name" value="Scoloptoxin-like"/>
</dbReference>
<accession>A0A8X6FAV3</accession>
<evidence type="ECO:0000313" key="3">
    <source>
        <dbReference type="EMBL" id="GFQ75565.1"/>
    </source>
</evidence>
<dbReference type="SUPFAM" id="SSF57625">
    <property type="entry name" value="Invertebrate chitin-binding proteins"/>
    <property type="match status" value="1"/>
</dbReference>
<evidence type="ECO:0000313" key="4">
    <source>
        <dbReference type="Proteomes" id="UP000887116"/>
    </source>
</evidence>
<feature type="compositionally biased region" description="Polar residues" evidence="1">
    <location>
        <begin position="121"/>
        <end position="150"/>
    </location>
</feature>
<keyword evidence="4" id="KW-1185">Reference proteome</keyword>
<evidence type="ECO:0000259" key="2">
    <source>
        <dbReference type="PROSITE" id="PS50940"/>
    </source>
</evidence>
<dbReference type="GO" id="GO:0005576">
    <property type="term" value="C:extracellular region"/>
    <property type="evidence" value="ECO:0007669"/>
    <property type="project" value="InterPro"/>
</dbReference>
<dbReference type="Proteomes" id="UP000887116">
    <property type="component" value="Unassembled WGS sequence"/>
</dbReference>
<feature type="region of interest" description="Disordered" evidence="1">
    <location>
        <begin position="53"/>
        <end position="72"/>
    </location>
</feature>
<dbReference type="AlphaFoldDB" id="A0A8X6FAV3"/>
<reference evidence="3" key="1">
    <citation type="submission" date="2020-07" db="EMBL/GenBank/DDBJ databases">
        <title>Multicomponent nature underlies the extraordinary mechanical properties of spider dragline silk.</title>
        <authorList>
            <person name="Kono N."/>
            <person name="Nakamura H."/>
            <person name="Mori M."/>
            <person name="Yoshida Y."/>
            <person name="Ohtoshi R."/>
            <person name="Malay A.D."/>
            <person name="Moran D.A.P."/>
            <person name="Tomita M."/>
            <person name="Numata K."/>
            <person name="Arakawa K."/>
        </authorList>
    </citation>
    <scope>NUCLEOTIDE SEQUENCE</scope>
</reference>
<dbReference type="InterPro" id="IPR036508">
    <property type="entry name" value="Chitin-bd_dom_sf"/>
</dbReference>
<dbReference type="PROSITE" id="PS50940">
    <property type="entry name" value="CHIT_BIND_II"/>
    <property type="match status" value="1"/>
</dbReference>
<dbReference type="GO" id="GO:0008061">
    <property type="term" value="F:chitin binding"/>
    <property type="evidence" value="ECO:0007669"/>
    <property type="project" value="InterPro"/>
</dbReference>